<evidence type="ECO:0000313" key="10">
    <source>
        <dbReference type="EMBL" id="MCZ8535872.1"/>
    </source>
</evidence>
<keyword evidence="3" id="KW-0309">Germination</keyword>
<evidence type="ECO:0000259" key="8">
    <source>
        <dbReference type="Pfam" id="PF05504"/>
    </source>
</evidence>
<keyword evidence="11" id="KW-1185">Reference proteome</keyword>
<dbReference type="InterPro" id="IPR038501">
    <property type="entry name" value="Spore_GerAC_C_sf"/>
</dbReference>
<gene>
    <name evidence="10" type="ORF">M9R32_01550</name>
</gene>
<sequence>MRKKHSILFCVLLLSGCWDERQYKDFSVVSMVGHEGQVGEITSYFSVPTIKEGATTSSIVKGMGKSTRDARMDADLKSNQTIDVSKLSVLLYSDESAKSDLYEYLDVYYRNARNQLSTYVAITEGSPEPYIEIGNELQDEAGSYYKKFIKSLSFVSIYPETDLQMVCSILFDDGIDLTLPYLFINKENNPELKGLALFNGREYTGTNLTVQQSKLLSVLKDRVGRRANFTVIYKDTPVTMVVRKIDKKWDYSEMDESGIIKLSYKLKADVQEFSKDHIEQGENKKELEQFLSQQLNEETNKLFEVLQEAKSDPLGLGRRVRAFHPEVWEKGDWNDTFSDITIKPDIKVDIKRTGILK</sequence>
<dbReference type="Gene3D" id="3.30.300.210">
    <property type="entry name" value="Nutrient germinant receptor protein C, domain 3"/>
    <property type="match status" value="1"/>
</dbReference>
<proteinExistence type="inferred from homology"/>
<reference evidence="10" key="1">
    <citation type="submission" date="2022-05" db="EMBL/GenBank/DDBJ databases">
        <authorList>
            <person name="Colautti A."/>
            <person name="Iacumin L."/>
        </authorList>
    </citation>
    <scope>NUCLEOTIDE SEQUENCE</scope>
    <source>
        <strain evidence="10">SK 55</strain>
    </source>
</reference>
<dbReference type="InterPro" id="IPR057336">
    <property type="entry name" value="GerAC_N"/>
</dbReference>
<feature type="domain" description="Spore germination protein N-terminal" evidence="9">
    <location>
        <begin position="19"/>
        <end position="182"/>
    </location>
</feature>
<dbReference type="InterPro" id="IPR046953">
    <property type="entry name" value="Spore_GerAC-like_C"/>
</dbReference>
<feature type="domain" description="Spore germination GerAC-like C-terminal" evidence="8">
    <location>
        <begin position="193"/>
        <end position="354"/>
    </location>
</feature>
<dbReference type="PANTHER" id="PTHR35789">
    <property type="entry name" value="SPORE GERMINATION PROTEIN B3"/>
    <property type="match status" value="1"/>
</dbReference>
<name>A0A9X3LDK9_9BACL</name>
<dbReference type="AlphaFoldDB" id="A0A9X3LDK9"/>
<evidence type="ECO:0000256" key="2">
    <source>
        <dbReference type="ARBA" id="ARBA00007886"/>
    </source>
</evidence>
<keyword evidence="6" id="KW-0564">Palmitate</keyword>
<dbReference type="InterPro" id="IPR008844">
    <property type="entry name" value="Spore_GerAC-like"/>
</dbReference>
<keyword evidence="7" id="KW-0449">Lipoprotein</keyword>
<comment type="subcellular location">
    <subcellularLocation>
        <location evidence="1">Membrane</location>
        <topology evidence="1">Lipid-anchor</topology>
    </subcellularLocation>
</comment>
<evidence type="ECO:0000256" key="7">
    <source>
        <dbReference type="ARBA" id="ARBA00023288"/>
    </source>
</evidence>
<dbReference type="Pfam" id="PF25198">
    <property type="entry name" value="Spore_GerAC_N"/>
    <property type="match status" value="1"/>
</dbReference>
<comment type="caution">
    <text evidence="10">The sequence shown here is derived from an EMBL/GenBank/DDBJ whole genome shotgun (WGS) entry which is preliminary data.</text>
</comment>
<dbReference type="PROSITE" id="PS51257">
    <property type="entry name" value="PROKAR_LIPOPROTEIN"/>
    <property type="match status" value="1"/>
</dbReference>
<dbReference type="PANTHER" id="PTHR35789:SF1">
    <property type="entry name" value="SPORE GERMINATION PROTEIN B3"/>
    <property type="match status" value="1"/>
</dbReference>
<dbReference type="EMBL" id="JAMKBJ010000001">
    <property type="protein sequence ID" value="MCZ8535872.1"/>
    <property type="molecule type" value="Genomic_DNA"/>
</dbReference>
<protein>
    <submittedName>
        <fullName evidence="10">Ger(X)C family spore germination protein</fullName>
    </submittedName>
</protein>
<evidence type="ECO:0000256" key="6">
    <source>
        <dbReference type="ARBA" id="ARBA00023139"/>
    </source>
</evidence>
<keyword evidence="4" id="KW-0732">Signal</keyword>
<comment type="similarity">
    <text evidence="2">Belongs to the GerABKC lipoprotein family.</text>
</comment>
<dbReference type="RefSeq" id="WP_269924975.1">
    <property type="nucleotide sequence ID" value="NZ_JAMKBJ010000001.1"/>
</dbReference>
<dbReference type="Pfam" id="PF05504">
    <property type="entry name" value="Spore_GerAC"/>
    <property type="match status" value="1"/>
</dbReference>
<dbReference type="Proteomes" id="UP001152173">
    <property type="component" value="Unassembled WGS sequence"/>
</dbReference>
<evidence type="ECO:0000256" key="5">
    <source>
        <dbReference type="ARBA" id="ARBA00023136"/>
    </source>
</evidence>
<keyword evidence="5" id="KW-0472">Membrane</keyword>
<dbReference type="GO" id="GO:0016020">
    <property type="term" value="C:membrane"/>
    <property type="evidence" value="ECO:0007669"/>
    <property type="project" value="UniProtKB-SubCell"/>
</dbReference>
<dbReference type="NCBIfam" id="TIGR02887">
    <property type="entry name" value="spore_ger_x_C"/>
    <property type="match status" value="1"/>
</dbReference>
<evidence type="ECO:0000259" key="9">
    <source>
        <dbReference type="Pfam" id="PF25198"/>
    </source>
</evidence>
<evidence type="ECO:0000256" key="4">
    <source>
        <dbReference type="ARBA" id="ARBA00022729"/>
    </source>
</evidence>
<accession>A0A9X3LDK9</accession>
<evidence type="ECO:0000256" key="1">
    <source>
        <dbReference type="ARBA" id="ARBA00004635"/>
    </source>
</evidence>
<dbReference type="GO" id="GO:0009847">
    <property type="term" value="P:spore germination"/>
    <property type="evidence" value="ECO:0007669"/>
    <property type="project" value="InterPro"/>
</dbReference>
<organism evidence="10 11">
    <name type="scientific">Paenisporosarcina quisquiliarum</name>
    <dbReference type="NCBI Taxonomy" id="365346"/>
    <lineage>
        <taxon>Bacteria</taxon>
        <taxon>Bacillati</taxon>
        <taxon>Bacillota</taxon>
        <taxon>Bacilli</taxon>
        <taxon>Bacillales</taxon>
        <taxon>Caryophanaceae</taxon>
        <taxon>Paenisporosarcina</taxon>
    </lineage>
</organism>
<evidence type="ECO:0000313" key="11">
    <source>
        <dbReference type="Proteomes" id="UP001152173"/>
    </source>
</evidence>
<evidence type="ECO:0000256" key="3">
    <source>
        <dbReference type="ARBA" id="ARBA00022544"/>
    </source>
</evidence>